<feature type="chain" id="PRO_5044820372" description="Lipoprotein" evidence="2">
    <location>
        <begin position="32"/>
        <end position="253"/>
    </location>
</feature>
<feature type="region of interest" description="Disordered" evidence="1">
    <location>
        <begin position="153"/>
        <end position="179"/>
    </location>
</feature>
<dbReference type="EMBL" id="JYMX02000036">
    <property type="protein sequence ID" value="MCW3715904.1"/>
    <property type="molecule type" value="Genomic_DNA"/>
</dbReference>
<evidence type="ECO:0000256" key="1">
    <source>
        <dbReference type="SAM" id="MobiDB-lite"/>
    </source>
</evidence>
<evidence type="ECO:0008006" key="5">
    <source>
        <dbReference type="Google" id="ProtNLM"/>
    </source>
</evidence>
<dbReference type="RefSeq" id="WP_233633844.1">
    <property type="nucleotide sequence ID" value="NZ_CAJPDA010000073.1"/>
</dbReference>
<keyword evidence="2" id="KW-0732">Signal</keyword>
<protein>
    <recommendedName>
        <fullName evidence="5">Lipoprotein</fullName>
    </recommendedName>
</protein>
<feature type="compositionally biased region" description="Basic and acidic residues" evidence="1">
    <location>
        <begin position="170"/>
        <end position="179"/>
    </location>
</feature>
<accession>A0ABD4UPE9</accession>
<dbReference type="AlphaFoldDB" id="A0ABD4UPE9"/>
<dbReference type="Proteomes" id="UP000191686">
    <property type="component" value="Unassembled WGS sequence"/>
</dbReference>
<gene>
    <name evidence="3" type="ORF">UE95_031905</name>
</gene>
<reference evidence="3 4" key="1">
    <citation type="journal article" date="2017" name="Front. Microbiol.">
        <title>Genomics reveals a unique clone of Burkholderia cenocepacia harbouring an actively excising novel genomic island.</title>
        <authorList>
            <person name="Patil P."/>
            <person name="Mali S."/>
            <person name="Midha S."/>
            <person name="Gautam V."/>
            <person name="Dash L."/>
            <person name="Kumar S."/>
            <person name="Shastri J."/>
            <person name="Singhal L."/>
            <person name="Patil P.B."/>
        </authorList>
    </citation>
    <scope>NUCLEOTIDE SEQUENCE [LARGE SCALE GENOMIC DNA]</scope>
    <source>
        <strain evidence="3 4">BC-19</strain>
    </source>
</reference>
<proteinExistence type="predicted"/>
<feature type="signal peptide" evidence="2">
    <location>
        <begin position="1"/>
        <end position="31"/>
    </location>
</feature>
<reference evidence="3 4" key="2">
    <citation type="journal article" date="2017" name="Front. Microbiol.">
        <title>Genomics Reveals a Unique Clone of Burkholderia cenocepacia Harboring an Actively Excising Novel Genomic Island.</title>
        <authorList>
            <person name="Patil P.P."/>
            <person name="Mali S."/>
            <person name="Midha S."/>
            <person name="Gautam V."/>
            <person name="Dash L."/>
            <person name="Kumar S."/>
            <person name="Shastri J."/>
            <person name="Singhal L."/>
            <person name="Patil P.B."/>
        </authorList>
    </citation>
    <scope>NUCLEOTIDE SEQUENCE [LARGE SCALE GENOMIC DNA]</scope>
    <source>
        <strain evidence="3 4">BC-19</strain>
    </source>
</reference>
<evidence type="ECO:0000256" key="2">
    <source>
        <dbReference type="SAM" id="SignalP"/>
    </source>
</evidence>
<sequence>MKQTVLAILVGACAGLLAFVAAVNNSRQKQAAPRVPRPDASPSLDFQYFPGEPKGYAGYTDHISMQQTVNDDLVEHDADWQFSRIGFAKGFLRTVLRRADRSPNAPGIFRMERVSEDDAMTIEWIARMQTDGIDNASPSTSNVKSIVDGMASDIASTGPRRSTFGSRAGVDGREGMERDEISSERLRELTKLMRDAERRRVAGGPCPDRAAGIERSRDGRRRSVGWRTFRCRSSVPPGVSDIAFQGPDCRARP</sequence>
<evidence type="ECO:0000313" key="3">
    <source>
        <dbReference type="EMBL" id="MCW3715904.1"/>
    </source>
</evidence>
<comment type="caution">
    <text evidence="3">The sequence shown here is derived from an EMBL/GenBank/DDBJ whole genome shotgun (WGS) entry which is preliminary data.</text>
</comment>
<evidence type="ECO:0000313" key="4">
    <source>
        <dbReference type="Proteomes" id="UP000191686"/>
    </source>
</evidence>
<organism evidence="3 4">
    <name type="scientific">Burkholderia cenocepacia</name>
    <dbReference type="NCBI Taxonomy" id="95486"/>
    <lineage>
        <taxon>Bacteria</taxon>
        <taxon>Pseudomonadati</taxon>
        <taxon>Pseudomonadota</taxon>
        <taxon>Betaproteobacteria</taxon>
        <taxon>Burkholderiales</taxon>
        <taxon>Burkholderiaceae</taxon>
        <taxon>Burkholderia</taxon>
        <taxon>Burkholderia cepacia complex</taxon>
    </lineage>
</organism>
<name>A0ABD4UPE9_9BURK</name>
<feature type="region of interest" description="Disordered" evidence="1">
    <location>
        <begin position="198"/>
        <end position="225"/>
    </location>
</feature>